<dbReference type="AlphaFoldDB" id="A0A163JBL0"/>
<dbReference type="Proteomes" id="UP000078561">
    <property type="component" value="Unassembled WGS sequence"/>
</dbReference>
<feature type="transmembrane region" description="Helical" evidence="1">
    <location>
        <begin position="34"/>
        <end position="57"/>
    </location>
</feature>
<keyword evidence="3" id="KW-1185">Reference proteome</keyword>
<dbReference type="EMBL" id="LT552686">
    <property type="protein sequence ID" value="SAL99355.1"/>
    <property type="molecule type" value="Genomic_DNA"/>
</dbReference>
<evidence type="ECO:0000256" key="1">
    <source>
        <dbReference type="SAM" id="Phobius"/>
    </source>
</evidence>
<reference evidence="2" key="1">
    <citation type="submission" date="2016-04" db="EMBL/GenBank/DDBJ databases">
        <authorList>
            <person name="Evans L.H."/>
            <person name="Alamgir A."/>
            <person name="Owens N."/>
            <person name="Weber N.D."/>
            <person name="Virtaneva K."/>
            <person name="Barbian K."/>
            <person name="Babar A."/>
            <person name="Rosenke K."/>
        </authorList>
    </citation>
    <scope>NUCLEOTIDE SEQUENCE [LARGE SCALE GENOMIC DNA]</scope>
    <source>
        <strain evidence="2">CBS 101.48</strain>
    </source>
</reference>
<proteinExistence type="predicted"/>
<name>A0A163JBL0_ABSGL</name>
<evidence type="ECO:0000313" key="3">
    <source>
        <dbReference type="Proteomes" id="UP000078561"/>
    </source>
</evidence>
<dbReference type="InParanoid" id="A0A163JBL0"/>
<sequence length="157" mass="18575">MMGDTKVIRRIPYESWQHVSAFISPRLPLARYTMVSVAMCTLALTVLSSVFCLFLFVTFMDDVIRITAPHRVWLFTKKRLQLDWPFMVGKISEQLTYLAEWEKQKRSSFYNQQEKQFYHGGYDGSSFATNQDDTFHDILFTITRYLNNYVHTHSKHT</sequence>
<keyword evidence="1" id="KW-1133">Transmembrane helix</keyword>
<dbReference type="OMA" id="MASYMTI"/>
<keyword evidence="1" id="KW-0812">Transmembrane</keyword>
<dbReference type="OrthoDB" id="2275136at2759"/>
<evidence type="ECO:0000313" key="2">
    <source>
        <dbReference type="EMBL" id="SAL99355.1"/>
    </source>
</evidence>
<organism evidence="2">
    <name type="scientific">Absidia glauca</name>
    <name type="common">Pin mould</name>
    <dbReference type="NCBI Taxonomy" id="4829"/>
    <lineage>
        <taxon>Eukaryota</taxon>
        <taxon>Fungi</taxon>
        <taxon>Fungi incertae sedis</taxon>
        <taxon>Mucoromycota</taxon>
        <taxon>Mucoromycotina</taxon>
        <taxon>Mucoromycetes</taxon>
        <taxon>Mucorales</taxon>
        <taxon>Cunninghamellaceae</taxon>
        <taxon>Absidia</taxon>
    </lineage>
</organism>
<gene>
    <name evidence="2" type="primary">ABSGL_04964.1 scaffold 6254</name>
</gene>
<accession>A0A163JBL0</accession>
<keyword evidence="1" id="KW-0472">Membrane</keyword>
<protein>
    <submittedName>
        <fullName evidence="2">Uncharacterized protein</fullName>
    </submittedName>
</protein>